<accession>A0A3L8P6C9</accession>
<dbReference type="PANTHER" id="PTHR42852">
    <property type="entry name" value="THIOL:DISULFIDE INTERCHANGE PROTEIN DSBE"/>
    <property type="match status" value="1"/>
</dbReference>
<reference evidence="8 9" key="1">
    <citation type="submission" date="2018-10" db="EMBL/GenBank/DDBJ databases">
        <title>Marmoricola sp. 4Q3S-7 whole genome shotgun sequence.</title>
        <authorList>
            <person name="Li F."/>
        </authorList>
    </citation>
    <scope>NUCLEOTIDE SEQUENCE [LARGE SCALE GENOMIC DNA]</scope>
    <source>
        <strain evidence="8 9">4Q3S-7</strain>
    </source>
</reference>
<protein>
    <submittedName>
        <fullName evidence="8">TlpA family protein disulfide reductase</fullName>
    </submittedName>
</protein>
<dbReference type="RefSeq" id="WP_121804178.1">
    <property type="nucleotide sequence ID" value="NZ_RDBE01000001.1"/>
</dbReference>
<dbReference type="Proteomes" id="UP000281708">
    <property type="component" value="Unassembled WGS sequence"/>
</dbReference>
<feature type="chain" id="PRO_5017978498" evidence="6">
    <location>
        <begin position="21"/>
        <end position="183"/>
    </location>
</feature>
<evidence type="ECO:0000259" key="7">
    <source>
        <dbReference type="PROSITE" id="PS51352"/>
    </source>
</evidence>
<comment type="caution">
    <text evidence="8">The sequence shown here is derived from an EMBL/GenBank/DDBJ whole genome shotgun (WGS) entry which is preliminary data.</text>
</comment>
<dbReference type="AlphaFoldDB" id="A0A3L8P6C9"/>
<keyword evidence="6" id="KW-0732">Signal</keyword>
<dbReference type="GO" id="GO:0017004">
    <property type="term" value="P:cytochrome complex assembly"/>
    <property type="evidence" value="ECO:0007669"/>
    <property type="project" value="UniProtKB-KW"/>
</dbReference>
<dbReference type="InterPro" id="IPR013766">
    <property type="entry name" value="Thioredoxin_domain"/>
</dbReference>
<dbReference type="InterPro" id="IPR017937">
    <property type="entry name" value="Thioredoxin_CS"/>
</dbReference>
<dbReference type="Pfam" id="PF08534">
    <property type="entry name" value="Redoxin"/>
    <property type="match status" value="1"/>
</dbReference>
<dbReference type="GO" id="GO:0016491">
    <property type="term" value="F:oxidoreductase activity"/>
    <property type="evidence" value="ECO:0007669"/>
    <property type="project" value="InterPro"/>
</dbReference>
<dbReference type="CDD" id="cd02966">
    <property type="entry name" value="TlpA_like_family"/>
    <property type="match status" value="1"/>
</dbReference>
<evidence type="ECO:0000256" key="5">
    <source>
        <dbReference type="ARBA" id="ARBA00023284"/>
    </source>
</evidence>
<evidence type="ECO:0000256" key="3">
    <source>
        <dbReference type="ARBA" id="ARBA00022968"/>
    </source>
</evidence>
<keyword evidence="3" id="KW-0735">Signal-anchor</keyword>
<sequence length="183" mass="18994">MRYLLGVVALLLVAGCGTDASTGDKGYVSGEGTVSTYKAAERKKAPAISGTTLQGKKVSVDTLAAGRPTVVNIWASWCGPCRQEASTLIKASQKLGSTASFVGINVRNPEGRASGLAYERRFDVTYPSIYDPEGRTLLGMPKGITVYAIPSTIVLDGQGRIAATIVGAVPSALTVEELVKSAA</sequence>
<evidence type="ECO:0000256" key="1">
    <source>
        <dbReference type="ARBA" id="ARBA00004196"/>
    </source>
</evidence>
<keyword evidence="3" id="KW-0812">Transmembrane</keyword>
<dbReference type="PANTHER" id="PTHR42852:SF6">
    <property type="entry name" value="THIOL:DISULFIDE INTERCHANGE PROTEIN DSBE"/>
    <property type="match status" value="1"/>
</dbReference>
<evidence type="ECO:0000313" key="8">
    <source>
        <dbReference type="EMBL" id="RLV50497.1"/>
    </source>
</evidence>
<dbReference type="GO" id="GO:0030313">
    <property type="term" value="C:cell envelope"/>
    <property type="evidence" value="ECO:0007669"/>
    <property type="project" value="UniProtKB-SubCell"/>
</dbReference>
<evidence type="ECO:0000256" key="2">
    <source>
        <dbReference type="ARBA" id="ARBA00022748"/>
    </source>
</evidence>
<dbReference type="SUPFAM" id="SSF52833">
    <property type="entry name" value="Thioredoxin-like"/>
    <property type="match status" value="1"/>
</dbReference>
<feature type="domain" description="Thioredoxin" evidence="7">
    <location>
        <begin position="39"/>
        <end position="183"/>
    </location>
</feature>
<dbReference type="PROSITE" id="PS51257">
    <property type="entry name" value="PROKAR_LIPOPROTEIN"/>
    <property type="match status" value="1"/>
</dbReference>
<organism evidence="8 9">
    <name type="scientific">Nocardioides mangrovicus</name>
    <dbReference type="NCBI Taxonomy" id="2478913"/>
    <lineage>
        <taxon>Bacteria</taxon>
        <taxon>Bacillati</taxon>
        <taxon>Actinomycetota</taxon>
        <taxon>Actinomycetes</taxon>
        <taxon>Propionibacteriales</taxon>
        <taxon>Nocardioidaceae</taxon>
        <taxon>Nocardioides</taxon>
    </lineage>
</organism>
<dbReference type="PROSITE" id="PS51352">
    <property type="entry name" value="THIOREDOXIN_2"/>
    <property type="match status" value="1"/>
</dbReference>
<dbReference type="InterPro" id="IPR050553">
    <property type="entry name" value="Thioredoxin_ResA/DsbE_sf"/>
</dbReference>
<dbReference type="Gene3D" id="3.40.30.10">
    <property type="entry name" value="Glutaredoxin"/>
    <property type="match status" value="1"/>
</dbReference>
<keyword evidence="4" id="KW-1015">Disulfide bond</keyword>
<keyword evidence="2" id="KW-0201">Cytochrome c-type biogenesis</keyword>
<evidence type="ECO:0000256" key="6">
    <source>
        <dbReference type="SAM" id="SignalP"/>
    </source>
</evidence>
<comment type="subcellular location">
    <subcellularLocation>
        <location evidence="1">Cell envelope</location>
    </subcellularLocation>
</comment>
<gene>
    <name evidence="8" type="ORF">D9V37_00435</name>
</gene>
<keyword evidence="5" id="KW-0676">Redox-active center</keyword>
<dbReference type="PROSITE" id="PS00194">
    <property type="entry name" value="THIOREDOXIN_1"/>
    <property type="match status" value="1"/>
</dbReference>
<evidence type="ECO:0000313" key="9">
    <source>
        <dbReference type="Proteomes" id="UP000281708"/>
    </source>
</evidence>
<keyword evidence="9" id="KW-1185">Reference proteome</keyword>
<evidence type="ECO:0000256" key="4">
    <source>
        <dbReference type="ARBA" id="ARBA00023157"/>
    </source>
</evidence>
<name>A0A3L8P6C9_9ACTN</name>
<feature type="signal peptide" evidence="6">
    <location>
        <begin position="1"/>
        <end position="20"/>
    </location>
</feature>
<dbReference type="OrthoDB" id="9796554at2"/>
<dbReference type="EMBL" id="RDBE01000001">
    <property type="protein sequence ID" value="RLV50497.1"/>
    <property type="molecule type" value="Genomic_DNA"/>
</dbReference>
<dbReference type="InterPro" id="IPR013740">
    <property type="entry name" value="Redoxin"/>
</dbReference>
<proteinExistence type="predicted"/>
<dbReference type="InterPro" id="IPR036249">
    <property type="entry name" value="Thioredoxin-like_sf"/>
</dbReference>